<proteinExistence type="predicted"/>
<accession>A0A1F6XLV8</accession>
<dbReference type="AlphaFoldDB" id="A0A1F6XLV8"/>
<evidence type="ECO:0000313" key="1">
    <source>
        <dbReference type="EMBL" id="OGI95096.1"/>
    </source>
</evidence>
<sequence length="178" mass="20362">MSEGYEISQRIKALDSARAEEEALRAEKVVAKQKGDEAQAKNLLVYNEKLVAIKGLASRFATWASTNEIPFDFDGRRSHDPRTLFQRLKGEQKTMQQYGDAGWKIAKRIYAYEARTYGGEMNTYSYVEHLNVSEKGILIAAKFNKPAEDEYIANYGTHQIYDRIAELCVAQEIVWQPE</sequence>
<dbReference type="Proteomes" id="UP000178104">
    <property type="component" value="Unassembled WGS sequence"/>
</dbReference>
<reference evidence="1 2" key="1">
    <citation type="journal article" date="2016" name="Nat. Commun.">
        <title>Thousands of microbial genomes shed light on interconnected biogeochemical processes in an aquifer system.</title>
        <authorList>
            <person name="Anantharaman K."/>
            <person name="Brown C.T."/>
            <person name="Hug L.A."/>
            <person name="Sharon I."/>
            <person name="Castelle C.J."/>
            <person name="Probst A.J."/>
            <person name="Thomas B.C."/>
            <person name="Singh A."/>
            <person name="Wilkins M.J."/>
            <person name="Karaoz U."/>
            <person name="Brodie E.L."/>
            <person name="Williams K.H."/>
            <person name="Hubbard S.S."/>
            <person name="Banfield J.F."/>
        </authorList>
    </citation>
    <scope>NUCLEOTIDE SEQUENCE [LARGE SCALE GENOMIC DNA]</scope>
</reference>
<gene>
    <name evidence="1" type="ORF">A2917_01740</name>
</gene>
<organism evidence="1 2">
    <name type="scientific">Candidatus Nomurabacteria bacterium RIFCSPLOWO2_01_FULL_42_17</name>
    <dbReference type="NCBI Taxonomy" id="1801780"/>
    <lineage>
        <taxon>Bacteria</taxon>
        <taxon>Candidatus Nomuraibacteriota</taxon>
    </lineage>
</organism>
<dbReference type="EMBL" id="MFVE01000007">
    <property type="protein sequence ID" value="OGI95096.1"/>
    <property type="molecule type" value="Genomic_DNA"/>
</dbReference>
<protein>
    <submittedName>
        <fullName evidence="1">Uncharacterized protein</fullName>
    </submittedName>
</protein>
<comment type="caution">
    <text evidence="1">The sequence shown here is derived from an EMBL/GenBank/DDBJ whole genome shotgun (WGS) entry which is preliminary data.</text>
</comment>
<name>A0A1F6XLV8_9BACT</name>
<evidence type="ECO:0000313" key="2">
    <source>
        <dbReference type="Proteomes" id="UP000178104"/>
    </source>
</evidence>